<dbReference type="Proteomes" id="UP000652761">
    <property type="component" value="Unassembled WGS sequence"/>
</dbReference>
<name>A0A843UE40_COLES</name>
<dbReference type="PANTHER" id="PTHR33358">
    <property type="entry name" value="F-BOX PROTEIN WITH A DOMAIN PROTEIN"/>
    <property type="match status" value="1"/>
</dbReference>
<reference evidence="1" key="1">
    <citation type="submission" date="2017-07" db="EMBL/GenBank/DDBJ databases">
        <title>Taro Niue Genome Assembly and Annotation.</title>
        <authorList>
            <person name="Atibalentja N."/>
            <person name="Keating K."/>
            <person name="Fields C.J."/>
        </authorList>
    </citation>
    <scope>NUCLEOTIDE SEQUENCE</scope>
    <source>
        <strain evidence="1">Niue_2</strain>
        <tissue evidence="1">Leaf</tissue>
    </source>
</reference>
<keyword evidence="2" id="KW-1185">Reference proteome</keyword>
<evidence type="ECO:0008006" key="3">
    <source>
        <dbReference type="Google" id="ProtNLM"/>
    </source>
</evidence>
<sequence length="436" mass="47092">MATLQAQHLLLSPCSPLQAPHGGRFRAGLRNPIKVPMPRGLSVRKKMVAAEDQMIRTEGMASVSRDQGAASTSAGVHDEDLLVVTSELYAVMEAAADRAGMHDAVGAQRDNWNTLLLGSVNSITLAASLAAGLSGISAGMPAASPHQVAFKASSVLLYSAATAILLVVNKIQPSQLAEEQRNAARLFRQLEKEIQTTLALGRPAPADVEDAMERVLALDRAYPLPLLGGLMLDKFPKAVEPTVWWPRFRQRRRQQRRRSTGGSARNNGWSEGLERVMAGVLRVLKKNDTAEYVREAKLALQLNTVLAAAGPLLTGLAAIGASLVDVGGANPGGSWPLLLGVVTGSLAVVINTLEHGGQVGMVFEMYRNCAGFYRRLEEEIELNLEEEDVESREDGELLELKVALQLGRSLPELRGLCSHSRSRDEDDIREFAGKLF</sequence>
<gene>
    <name evidence="1" type="ORF">Taro_012898</name>
</gene>
<dbReference type="EMBL" id="NMUH01000508">
    <property type="protein sequence ID" value="MQL80457.1"/>
    <property type="molecule type" value="Genomic_DNA"/>
</dbReference>
<organism evidence="1 2">
    <name type="scientific">Colocasia esculenta</name>
    <name type="common">Wild taro</name>
    <name type="synonym">Arum esculentum</name>
    <dbReference type="NCBI Taxonomy" id="4460"/>
    <lineage>
        <taxon>Eukaryota</taxon>
        <taxon>Viridiplantae</taxon>
        <taxon>Streptophyta</taxon>
        <taxon>Embryophyta</taxon>
        <taxon>Tracheophyta</taxon>
        <taxon>Spermatophyta</taxon>
        <taxon>Magnoliopsida</taxon>
        <taxon>Liliopsida</taxon>
        <taxon>Araceae</taxon>
        <taxon>Aroideae</taxon>
        <taxon>Colocasieae</taxon>
        <taxon>Colocasia</taxon>
    </lineage>
</organism>
<evidence type="ECO:0000313" key="2">
    <source>
        <dbReference type="Proteomes" id="UP000652761"/>
    </source>
</evidence>
<evidence type="ECO:0000313" key="1">
    <source>
        <dbReference type="EMBL" id="MQL80457.1"/>
    </source>
</evidence>
<dbReference type="Pfam" id="PF14476">
    <property type="entry name" value="Chloroplast_duf"/>
    <property type="match status" value="1"/>
</dbReference>
<dbReference type="AlphaFoldDB" id="A0A843UE40"/>
<dbReference type="PANTHER" id="PTHR33358:SF12">
    <property type="entry name" value="F-BOX PROTEIN WITH A DOMAIN PROTEIN"/>
    <property type="match status" value="1"/>
</dbReference>
<accession>A0A843UE40</accession>
<comment type="caution">
    <text evidence="1">The sequence shown here is derived from an EMBL/GenBank/DDBJ whole genome shotgun (WGS) entry which is preliminary data.</text>
</comment>
<dbReference type="InterPro" id="IPR027949">
    <property type="entry name" value="Chloroplast_duf"/>
</dbReference>
<dbReference type="OrthoDB" id="765586at2759"/>
<proteinExistence type="predicted"/>
<protein>
    <recommendedName>
        <fullName evidence="3">F-box protein</fullName>
    </recommendedName>
</protein>